<evidence type="ECO:0000256" key="1">
    <source>
        <dbReference type="SAM" id="SignalP"/>
    </source>
</evidence>
<proteinExistence type="predicted"/>
<reference evidence="2 3" key="1">
    <citation type="submission" date="2024-02" db="EMBL/GenBank/DDBJ databases">
        <authorList>
            <person name="Chen Y."/>
            <person name="Shah S."/>
            <person name="Dougan E. K."/>
            <person name="Thang M."/>
            <person name="Chan C."/>
        </authorList>
    </citation>
    <scope>NUCLEOTIDE SEQUENCE [LARGE SCALE GENOMIC DNA]</scope>
</reference>
<evidence type="ECO:0000313" key="3">
    <source>
        <dbReference type="Proteomes" id="UP001642464"/>
    </source>
</evidence>
<name>A0ABP0JTK8_9DINO</name>
<feature type="signal peptide" evidence="1">
    <location>
        <begin position="1"/>
        <end position="22"/>
    </location>
</feature>
<sequence>MGVTSCLIQFAWLNSAPLTSWSCAWSGKRQSTSSGRPQLEMEIASQARSGVWTAVRQCQVGGVLSVCATTRPDLKVRC</sequence>
<dbReference type="EMBL" id="CAXAMM010008446">
    <property type="protein sequence ID" value="CAK9017364.1"/>
    <property type="molecule type" value="Genomic_DNA"/>
</dbReference>
<protein>
    <recommendedName>
        <fullName evidence="4">Secreted protein</fullName>
    </recommendedName>
</protein>
<keyword evidence="1" id="KW-0732">Signal</keyword>
<evidence type="ECO:0000313" key="2">
    <source>
        <dbReference type="EMBL" id="CAK9017364.1"/>
    </source>
</evidence>
<gene>
    <name evidence="2" type="ORF">SCF082_LOCUS13609</name>
</gene>
<dbReference type="Proteomes" id="UP001642464">
    <property type="component" value="Unassembled WGS sequence"/>
</dbReference>
<keyword evidence="3" id="KW-1185">Reference proteome</keyword>
<accession>A0ABP0JTK8</accession>
<comment type="caution">
    <text evidence="2">The sequence shown here is derived from an EMBL/GenBank/DDBJ whole genome shotgun (WGS) entry which is preliminary data.</text>
</comment>
<organism evidence="2 3">
    <name type="scientific">Durusdinium trenchii</name>
    <dbReference type="NCBI Taxonomy" id="1381693"/>
    <lineage>
        <taxon>Eukaryota</taxon>
        <taxon>Sar</taxon>
        <taxon>Alveolata</taxon>
        <taxon>Dinophyceae</taxon>
        <taxon>Suessiales</taxon>
        <taxon>Symbiodiniaceae</taxon>
        <taxon>Durusdinium</taxon>
    </lineage>
</organism>
<feature type="chain" id="PRO_5047396487" description="Secreted protein" evidence="1">
    <location>
        <begin position="23"/>
        <end position="78"/>
    </location>
</feature>
<evidence type="ECO:0008006" key="4">
    <source>
        <dbReference type="Google" id="ProtNLM"/>
    </source>
</evidence>